<comment type="caution">
    <text evidence="1">The sequence shown here is derived from an EMBL/GenBank/DDBJ whole genome shotgun (WGS) entry which is preliminary data.</text>
</comment>
<protein>
    <submittedName>
        <fullName evidence="1">Uncharacterized protein</fullName>
    </submittedName>
</protein>
<dbReference type="EMBL" id="BPLR01009380">
    <property type="protein sequence ID" value="GIY31439.1"/>
    <property type="molecule type" value="Genomic_DNA"/>
</dbReference>
<sequence>MKNDFATHLPSLATSHRNLVLVPGCRRCHGSDLFVESPHRDITALFRRVLMYVMGAWNPLQECHLKQTDHPTIGIAVDM</sequence>
<organism evidence="1 2">
    <name type="scientific">Caerostris extrusa</name>
    <name type="common">Bark spider</name>
    <name type="synonym">Caerostris bankana</name>
    <dbReference type="NCBI Taxonomy" id="172846"/>
    <lineage>
        <taxon>Eukaryota</taxon>
        <taxon>Metazoa</taxon>
        <taxon>Ecdysozoa</taxon>
        <taxon>Arthropoda</taxon>
        <taxon>Chelicerata</taxon>
        <taxon>Arachnida</taxon>
        <taxon>Araneae</taxon>
        <taxon>Araneomorphae</taxon>
        <taxon>Entelegynae</taxon>
        <taxon>Araneoidea</taxon>
        <taxon>Araneidae</taxon>
        <taxon>Caerostris</taxon>
    </lineage>
</organism>
<keyword evidence="2" id="KW-1185">Reference proteome</keyword>
<name>A0AAV4SDN5_CAEEX</name>
<dbReference type="Proteomes" id="UP001054945">
    <property type="component" value="Unassembled WGS sequence"/>
</dbReference>
<proteinExistence type="predicted"/>
<gene>
    <name evidence="1" type="ORF">CEXT_504321</name>
</gene>
<accession>A0AAV4SDN5</accession>
<dbReference type="AlphaFoldDB" id="A0AAV4SDN5"/>
<evidence type="ECO:0000313" key="2">
    <source>
        <dbReference type="Proteomes" id="UP001054945"/>
    </source>
</evidence>
<reference evidence="1 2" key="1">
    <citation type="submission" date="2021-06" db="EMBL/GenBank/DDBJ databases">
        <title>Caerostris extrusa draft genome.</title>
        <authorList>
            <person name="Kono N."/>
            <person name="Arakawa K."/>
        </authorList>
    </citation>
    <scope>NUCLEOTIDE SEQUENCE [LARGE SCALE GENOMIC DNA]</scope>
</reference>
<evidence type="ECO:0000313" key="1">
    <source>
        <dbReference type="EMBL" id="GIY31439.1"/>
    </source>
</evidence>